<dbReference type="Proteomes" id="UP000252558">
    <property type="component" value="Unassembled WGS sequence"/>
</dbReference>
<dbReference type="AlphaFoldDB" id="A0A368NJC8"/>
<dbReference type="InterPro" id="IPR019660">
    <property type="entry name" value="Put_sensory_transdc_reg_YbjN"/>
</dbReference>
<reference evidence="1 2" key="1">
    <citation type="submission" date="2018-07" db="EMBL/GenBank/DDBJ databases">
        <title>Corallincola holothuriorum sp. nov., a new facultative anaerobe isolated from sea cucumber Apostichopus japonicus.</title>
        <authorList>
            <person name="Xia H."/>
        </authorList>
    </citation>
    <scope>NUCLEOTIDE SEQUENCE [LARGE SCALE GENOMIC DNA]</scope>
    <source>
        <strain evidence="1 2">C4</strain>
    </source>
</reference>
<evidence type="ECO:0000313" key="1">
    <source>
        <dbReference type="EMBL" id="RCU50548.1"/>
    </source>
</evidence>
<organism evidence="1 2">
    <name type="scientific">Corallincola holothuriorum</name>
    <dbReference type="NCBI Taxonomy" id="2282215"/>
    <lineage>
        <taxon>Bacteria</taxon>
        <taxon>Pseudomonadati</taxon>
        <taxon>Pseudomonadota</taxon>
        <taxon>Gammaproteobacteria</taxon>
        <taxon>Alteromonadales</taxon>
        <taxon>Psychromonadaceae</taxon>
        <taxon>Corallincola</taxon>
    </lineage>
</organism>
<comment type="caution">
    <text evidence="1">The sequence shown here is derived from an EMBL/GenBank/DDBJ whole genome shotgun (WGS) entry which is preliminary data.</text>
</comment>
<accession>A0A368NJC8</accession>
<gene>
    <name evidence="1" type="ORF">DU002_09005</name>
</gene>
<name>A0A368NJC8_9GAMM</name>
<dbReference type="EMBL" id="QPID01000004">
    <property type="protein sequence ID" value="RCU50548.1"/>
    <property type="molecule type" value="Genomic_DNA"/>
</dbReference>
<sequence>MVDTLIRPDRDQIQHWLDSFSVETYLCDNCQAIHLTALQRCEGVMEARLFTDPEWVLLSCEAELKPTGLLPLLGEMGNLNATYPTTKIFVDIQDSTLPRLVVSQSLYVGAGVTLKQFEHFFTQTSEIIEQVVGECNDNGVLMPNDEEAPVEASSTNTVH</sequence>
<dbReference type="Pfam" id="PF10722">
    <property type="entry name" value="YbjN"/>
    <property type="match status" value="1"/>
</dbReference>
<dbReference type="OrthoDB" id="6398515at2"/>
<keyword evidence="2" id="KW-1185">Reference proteome</keyword>
<evidence type="ECO:0000313" key="2">
    <source>
        <dbReference type="Proteomes" id="UP000252558"/>
    </source>
</evidence>
<dbReference type="RefSeq" id="WP_114338036.1">
    <property type="nucleotide sequence ID" value="NZ_QPID01000004.1"/>
</dbReference>
<proteinExistence type="predicted"/>
<protein>
    <submittedName>
        <fullName evidence="1">YbjN domain-containing protein</fullName>
    </submittedName>
</protein>